<dbReference type="AlphaFoldDB" id="A0A5C6AZM6"/>
<dbReference type="RefSeq" id="WP_146518753.1">
    <property type="nucleotide sequence ID" value="NZ_CP151726.1"/>
</dbReference>
<dbReference type="Proteomes" id="UP000320176">
    <property type="component" value="Unassembled WGS sequence"/>
</dbReference>
<name>A0A5C6AZM6_9BACT</name>
<dbReference type="OrthoDB" id="237408at2"/>
<gene>
    <name evidence="1" type="ORF">Pla52n_12190</name>
</gene>
<protein>
    <submittedName>
        <fullName evidence="1">Uncharacterized protein</fullName>
    </submittedName>
</protein>
<reference evidence="1 2" key="1">
    <citation type="submission" date="2019-02" db="EMBL/GenBank/DDBJ databases">
        <title>Deep-cultivation of Planctomycetes and their phenomic and genomic characterization uncovers novel biology.</title>
        <authorList>
            <person name="Wiegand S."/>
            <person name="Jogler M."/>
            <person name="Boedeker C."/>
            <person name="Pinto D."/>
            <person name="Vollmers J."/>
            <person name="Rivas-Marin E."/>
            <person name="Kohn T."/>
            <person name="Peeters S.H."/>
            <person name="Heuer A."/>
            <person name="Rast P."/>
            <person name="Oberbeckmann S."/>
            <person name="Bunk B."/>
            <person name="Jeske O."/>
            <person name="Meyerdierks A."/>
            <person name="Storesund J.E."/>
            <person name="Kallscheuer N."/>
            <person name="Luecker S."/>
            <person name="Lage O.M."/>
            <person name="Pohl T."/>
            <person name="Merkel B.J."/>
            <person name="Hornburger P."/>
            <person name="Mueller R.-W."/>
            <person name="Bruemmer F."/>
            <person name="Labrenz M."/>
            <person name="Spormann A.M."/>
            <person name="Op Den Camp H."/>
            <person name="Overmann J."/>
            <person name="Amann R."/>
            <person name="Jetten M.S.M."/>
            <person name="Mascher T."/>
            <person name="Medema M.H."/>
            <person name="Devos D.P."/>
            <person name="Kaster A.-K."/>
            <person name="Ovreas L."/>
            <person name="Rohde M."/>
            <person name="Galperin M.Y."/>
            <person name="Jogler C."/>
        </authorList>
    </citation>
    <scope>NUCLEOTIDE SEQUENCE [LARGE SCALE GENOMIC DNA]</scope>
    <source>
        <strain evidence="1 2">Pla52n</strain>
    </source>
</reference>
<sequence length="373" mass="41194">MSLLDDRLASLLLVPPRVTTPWSGHDCDLRPITFARIDGVEVTCPLPLFWYDPPWDSLAPQHADWLATSVAELDVIVSALSRDLSAHATPMLMTQRQESADESSPASNASRDESNAFYLPRMVPYRPERYGLLPVDYDDAKIIDVRLTLHRDISGRFAYSPEQIGRWEATPEDSPHSGGGYVPAGTFPPDVISMKHLGNKIDQLRRLSPKAAVFVSIPPFRLEEELSGVLVSKPDGVILRMDQVDMEPLQLAALTRRARKLMREADAKHLPLWIVPGEITPADAVKLIALGASGVAIDAWCDPIVDEIQESIGGSPYATFGFDDVDRIVTQQLPHRIENFSGLMSSLDRVPAKEQLGTFSSTWAKALAINALR</sequence>
<dbReference type="EMBL" id="SJPN01000002">
    <property type="protein sequence ID" value="TWU05505.1"/>
    <property type="molecule type" value="Genomic_DNA"/>
</dbReference>
<evidence type="ECO:0000313" key="1">
    <source>
        <dbReference type="EMBL" id="TWU05505.1"/>
    </source>
</evidence>
<organism evidence="1 2">
    <name type="scientific">Stieleria varia</name>
    <dbReference type="NCBI Taxonomy" id="2528005"/>
    <lineage>
        <taxon>Bacteria</taxon>
        <taxon>Pseudomonadati</taxon>
        <taxon>Planctomycetota</taxon>
        <taxon>Planctomycetia</taxon>
        <taxon>Pirellulales</taxon>
        <taxon>Pirellulaceae</taxon>
        <taxon>Stieleria</taxon>
    </lineage>
</organism>
<comment type="caution">
    <text evidence="1">The sequence shown here is derived from an EMBL/GenBank/DDBJ whole genome shotgun (WGS) entry which is preliminary data.</text>
</comment>
<keyword evidence="2" id="KW-1185">Reference proteome</keyword>
<accession>A0A5C6AZM6</accession>
<proteinExistence type="predicted"/>
<evidence type="ECO:0000313" key="2">
    <source>
        <dbReference type="Proteomes" id="UP000320176"/>
    </source>
</evidence>